<dbReference type="PANTHER" id="PTHR12227:SF0">
    <property type="entry name" value="GLYCERATE KINASE"/>
    <property type="match status" value="1"/>
</dbReference>
<dbReference type="InterPro" id="IPR038614">
    <property type="entry name" value="GK_N_sf"/>
</dbReference>
<comment type="caution">
    <text evidence="3">The sequence shown here is derived from an EMBL/GenBank/DDBJ whole genome shotgun (WGS) entry which is preliminary data.</text>
</comment>
<gene>
    <name evidence="3" type="ORF">RISW2_13935</name>
</gene>
<dbReference type="InterPro" id="IPR039760">
    <property type="entry name" value="MOFRL_protein"/>
</dbReference>
<dbReference type="Proteomes" id="UP000023430">
    <property type="component" value="Unassembled WGS sequence"/>
</dbReference>
<dbReference type="PANTHER" id="PTHR12227">
    <property type="entry name" value="GLYCERATE KINASE"/>
    <property type="match status" value="1"/>
</dbReference>
<feature type="domain" description="MOFRL-associated" evidence="2">
    <location>
        <begin position="9"/>
        <end position="235"/>
    </location>
</feature>
<reference evidence="3 4" key="1">
    <citation type="submission" date="2014-01" db="EMBL/GenBank/DDBJ databases">
        <title>Roseivivax isoporae LMG 25204 Genome Sequencing.</title>
        <authorList>
            <person name="Lai Q."/>
            <person name="Li G."/>
            <person name="Shao Z."/>
        </authorList>
    </citation>
    <scope>NUCLEOTIDE SEQUENCE [LARGE SCALE GENOMIC DNA]</scope>
    <source>
        <strain evidence="3 4">LMG 25204</strain>
    </source>
</reference>
<protein>
    <submittedName>
        <fullName evidence="3">Hydroxypyruvate reductase</fullName>
    </submittedName>
</protein>
<dbReference type="Gene3D" id="3.40.50.10180">
    <property type="entry name" value="Glycerate kinase, MOFRL-like N-terminal domain"/>
    <property type="match status" value="1"/>
</dbReference>
<name>X7F3B2_9RHOB</name>
<dbReference type="PATRIC" id="fig|1449351.3.peg.3658"/>
<dbReference type="AlphaFoldDB" id="X7F3B2"/>
<dbReference type="Pfam" id="PF05161">
    <property type="entry name" value="MOFRL"/>
    <property type="match status" value="1"/>
</dbReference>
<dbReference type="EMBL" id="JAME01000033">
    <property type="protein sequence ID" value="ETX27407.1"/>
    <property type="molecule type" value="Genomic_DNA"/>
</dbReference>
<dbReference type="Pfam" id="PF13660">
    <property type="entry name" value="DUF4147"/>
    <property type="match status" value="1"/>
</dbReference>
<evidence type="ECO:0000259" key="1">
    <source>
        <dbReference type="Pfam" id="PF05161"/>
    </source>
</evidence>
<dbReference type="OrthoDB" id="9766552at2"/>
<dbReference type="GO" id="GO:0005737">
    <property type="term" value="C:cytoplasm"/>
    <property type="evidence" value="ECO:0007669"/>
    <property type="project" value="TreeGrafter"/>
</dbReference>
<dbReference type="RefSeq" id="WP_043773718.1">
    <property type="nucleotide sequence ID" value="NZ_JAME01000033.1"/>
</dbReference>
<sequence>MQDGLRTEALRLFDAAIAAADPAQALARAFAAHPLPAAPGRTILIAIGKAAPRMLAEARAHVTGPVVALAVTHHENDTEVPGAEVLRAGHPVPDAAGARAARRILDLLAGCTERDRVIALISGGGSALVPAPVAPLTLADKAAVNAALLAGGLDITEMNLVRQQLSELKGGGFLRHAAPAPVTAYILSDVIGDDLRVIASGPTVGPVGTAAEAIALLKGRGLWDRMPEAVRTHLETAGPPTPLPEARNHLVGSNRVSLDAMRAAAEDADWQAHIVSDRLTGDVADAAARVLSEMHVPDRPTALLFGGETTVTLRGTGRGGRNQEMALRVALGAPDLAGHWVFLSGGTDGRDGPTDAAGGVVDAGTRARIEETGADPDALLANNDSHAALEAGDALVRIPATGTNVADVQVLLLAPT</sequence>
<dbReference type="SUPFAM" id="SSF82544">
    <property type="entry name" value="GckA/TtuD-like"/>
    <property type="match status" value="1"/>
</dbReference>
<dbReference type="InterPro" id="IPR037035">
    <property type="entry name" value="GK-like_C_sf"/>
</dbReference>
<evidence type="ECO:0000313" key="4">
    <source>
        <dbReference type="Proteomes" id="UP000023430"/>
    </source>
</evidence>
<dbReference type="InterPro" id="IPR025286">
    <property type="entry name" value="MOFRL_assoc_dom"/>
</dbReference>
<keyword evidence="3" id="KW-0670">Pyruvate</keyword>
<dbReference type="eggNOG" id="COG2379">
    <property type="taxonomic scope" value="Bacteria"/>
</dbReference>
<organism evidence="3 4">
    <name type="scientific">Roseivivax isoporae LMG 25204</name>
    <dbReference type="NCBI Taxonomy" id="1449351"/>
    <lineage>
        <taxon>Bacteria</taxon>
        <taxon>Pseudomonadati</taxon>
        <taxon>Pseudomonadota</taxon>
        <taxon>Alphaproteobacteria</taxon>
        <taxon>Rhodobacterales</taxon>
        <taxon>Roseobacteraceae</taxon>
        <taxon>Roseivivax</taxon>
    </lineage>
</organism>
<keyword evidence="4" id="KW-1185">Reference proteome</keyword>
<evidence type="ECO:0000259" key="2">
    <source>
        <dbReference type="Pfam" id="PF13660"/>
    </source>
</evidence>
<proteinExistence type="predicted"/>
<accession>X7F3B2</accession>
<dbReference type="Gene3D" id="3.40.1480.10">
    <property type="entry name" value="MOFRL domain"/>
    <property type="match status" value="1"/>
</dbReference>
<feature type="domain" description="MOFRL" evidence="1">
    <location>
        <begin position="302"/>
        <end position="407"/>
    </location>
</feature>
<evidence type="ECO:0000313" key="3">
    <source>
        <dbReference type="EMBL" id="ETX27407.1"/>
    </source>
</evidence>
<dbReference type="STRING" id="1449351.RISW2_13935"/>
<dbReference type="GO" id="GO:0008887">
    <property type="term" value="F:glycerate kinase activity"/>
    <property type="evidence" value="ECO:0007669"/>
    <property type="project" value="InterPro"/>
</dbReference>
<dbReference type="InterPro" id="IPR007835">
    <property type="entry name" value="MOFRL"/>
</dbReference>